<dbReference type="InterPro" id="IPR036388">
    <property type="entry name" value="WH-like_DNA-bd_sf"/>
</dbReference>
<gene>
    <name evidence="6" type="ORF">CARN2_2622</name>
</gene>
<dbReference type="InterPro" id="IPR050950">
    <property type="entry name" value="HTH-type_LysR_regulators"/>
</dbReference>
<comment type="similarity">
    <text evidence="1">Belongs to the LysR transcriptional regulatory family.</text>
</comment>
<evidence type="ECO:0000256" key="2">
    <source>
        <dbReference type="ARBA" id="ARBA00023015"/>
    </source>
</evidence>
<keyword evidence="3" id="KW-0238">DNA-binding</keyword>
<dbReference type="EMBL" id="CABM01000042">
    <property type="protein sequence ID" value="CBH97150.1"/>
    <property type="molecule type" value="Genomic_DNA"/>
</dbReference>
<dbReference type="PANTHER" id="PTHR30419">
    <property type="entry name" value="HTH-TYPE TRANSCRIPTIONAL REGULATOR YBHD"/>
    <property type="match status" value="1"/>
</dbReference>
<evidence type="ECO:0000256" key="3">
    <source>
        <dbReference type="ARBA" id="ARBA00023125"/>
    </source>
</evidence>
<dbReference type="CDD" id="cd08421">
    <property type="entry name" value="PBP2_LTTR_like_1"/>
    <property type="match status" value="1"/>
</dbReference>
<dbReference type="AlphaFoldDB" id="E6PQE6"/>
<keyword evidence="2" id="KW-0805">Transcription regulation</keyword>
<name>E6PQE6_9ZZZZ</name>
<evidence type="ECO:0000313" key="6">
    <source>
        <dbReference type="EMBL" id="CBH97150.1"/>
    </source>
</evidence>
<accession>E6PQE6</accession>
<protein>
    <submittedName>
        <fullName evidence="6">Transcriptional regulator, LysR-family</fullName>
    </submittedName>
</protein>
<dbReference type="Gene3D" id="3.40.190.290">
    <property type="match status" value="1"/>
</dbReference>
<dbReference type="SUPFAM" id="SSF46785">
    <property type="entry name" value="Winged helix' DNA-binding domain"/>
    <property type="match status" value="1"/>
</dbReference>
<dbReference type="Pfam" id="PF03466">
    <property type="entry name" value="LysR_substrate"/>
    <property type="match status" value="1"/>
</dbReference>
<dbReference type="GO" id="GO:0005829">
    <property type="term" value="C:cytosol"/>
    <property type="evidence" value="ECO:0007669"/>
    <property type="project" value="TreeGrafter"/>
</dbReference>
<sequence>MMRLDPTSLRLFVSVVEEGTIAAAAELEHLAASAVSKRLSELEETLNTQLLTRSNKGIEPTAAGIALLNLARGVLHHLDEIYSQMREYSSGIRGHIRVFANISAITQLLPEKLKSFLAVYPLVQIHLEEKISTVITKAVAENAADIGIFTMGHHGQNLEIFPYHNDELVLITPRHHILAQKQSACLAETLDFDYVGLHTGSAINHQLIKAATELERSLKLRIQVTSYDALCLMVDAGLGIGIIPSNSAQPYLKSLAIKAIPLNEPWAKRELAICVRSYDALSVAARILVDHLRGCERNDLCRQSGCEDTRFGQPDPGQWGPV</sequence>
<evidence type="ECO:0000256" key="4">
    <source>
        <dbReference type="ARBA" id="ARBA00023163"/>
    </source>
</evidence>
<dbReference type="PANTHER" id="PTHR30419:SF2">
    <property type="entry name" value="LYSR FAMILY TRANSCRIPTIONAL REGULATOR"/>
    <property type="match status" value="1"/>
</dbReference>
<reference evidence="6" key="1">
    <citation type="submission" date="2009-10" db="EMBL/GenBank/DDBJ databases">
        <title>Diversity of trophic interactions inside an arsenic-rich microbial ecosystem.</title>
        <authorList>
            <person name="Bertin P.N."/>
            <person name="Heinrich-Salmeron A."/>
            <person name="Pelletier E."/>
            <person name="Goulhen-Chollet F."/>
            <person name="Arsene-Ploetze F."/>
            <person name="Gallien S."/>
            <person name="Calteau A."/>
            <person name="Vallenet D."/>
            <person name="Casiot C."/>
            <person name="Chane-Woon-Ming B."/>
            <person name="Giloteaux L."/>
            <person name="Barakat M."/>
            <person name="Bonnefoy V."/>
            <person name="Bruneel O."/>
            <person name="Chandler M."/>
            <person name="Cleiss J."/>
            <person name="Duran R."/>
            <person name="Elbaz-Poulichet F."/>
            <person name="Fonknechten N."/>
            <person name="Lauga B."/>
            <person name="Mornico D."/>
            <person name="Ortet P."/>
            <person name="Schaeffer C."/>
            <person name="Siguier P."/>
            <person name="Alexander Thil Smith A."/>
            <person name="Van Dorsselaer A."/>
            <person name="Weissenbach J."/>
            <person name="Medigue C."/>
            <person name="Le Paslier D."/>
        </authorList>
    </citation>
    <scope>NUCLEOTIDE SEQUENCE</scope>
</reference>
<dbReference type="Gene3D" id="1.10.10.10">
    <property type="entry name" value="Winged helix-like DNA-binding domain superfamily/Winged helix DNA-binding domain"/>
    <property type="match status" value="1"/>
</dbReference>
<dbReference type="PROSITE" id="PS50931">
    <property type="entry name" value="HTH_LYSR"/>
    <property type="match status" value="1"/>
</dbReference>
<dbReference type="InterPro" id="IPR036390">
    <property type="entry name" value="WH_DNA-bd_sf"/>
</dbReference>
<dbReference type="GO" id="GO:0003677">
    <property type="term" value="F:DNA binding"/>
    <property type="evidence" value="ECO:0007669"/>
    <property type="project" value="UniProtKB-KW"/>
</dbReference>
<dbReference type="GO" id="GO:0003700">
    <property type="term" value="F:DNA-binding transcription factor activity"/>
    <property type="evidence" value="ECO:0007669"/>
    <property type="project" value="InterPro"/>
</dbReference>
<dbReference type="Pfam" id="PF00126">
    <property type="entry name" value="HTH_1"/>
    <property type="match status" value="1"/>
</dbReference>
<evidence type="ECO:0000256" key="1">
    <source>
        <dbReference type="ARBA" id="ARBA00009437"/>
    </source>
</evidence>
<evidence type="ECO:0000259" key="5">
    <source>
        <dbReference type="PROSITE" id="PS50931"/>
    </source>
</evidence>
<feature type="domain" description="HTH lysR-type" evidence="5">
    <location>
        <begin position="4"/>
        <end position="61"/>
    </location>
</feature>
<dbReference type="SUPFAM" id="SSF53850">
    <property type="entry name" value="Periplasmic binding protein-like II"/>
    <property type="match status" value="1"/>
</dbReference>
<dbReference type="InterPro" id="IPR000847">
    <property type="entry name" value="LysR_HTH_N"/>
</dbReference>
<proteinExistence type="inferred from homology"/>
<dbReference type="InterPro" id="IPR005119">
    <property type="entry name" value="LysR_subst-bd"/>
</dbReference>
<comment type="caution">
    <text evidence="6">The sequence shown here is derived from an EMBL/GenBank/DDBJ whole genome shotgun (WGS) entry which is preliminary data.</text>
</comment>
<organism evidence="6">
    <name type="scientific">mine drainage metagenome</name>
    <dbReference type="NCBI Taxonomy" id="410659"/>
    <lineage>
        <taxon>unclassified sequences</taxon>
        <taxon>metagenomes</taxon>
        <taxon>ecological metagenomes</taxon>
    </lineage>
</organism>
<keyword evidence="4" id="KW-0804">Transcription</keyword>